<dbReference type="Proteomes" id="UP000001340">
    <property type="component" value="Unassembled WGS sequence"/>
</dbReference>
<name>A0A0E2D9M7_LEPIR</name>
<proteinExistence type="predicted"/>
<accession>A0A0E2D9M7</accession>
<evidence type="ECO:0000313" key="2">
    <source>
        <dbReference type="Proteomes" id="UP000001340"/>
    </source>
</evidence>
<gene>
    <name evidence="1" type="ORF">LEP1GSC105_3153</name>
</gene>
<comment type="caution">
    <text evidence="1">The sequence shown here is derived from an EMBL/GenBank/DDBJ whole genome shotgun (WGS) entry which is preliminary data.</text>
</comment>
<dbReference type="EMBL" id="AHNR02000013">
    <property type="protein sequence ID" value="EKR56787.1"/>
    <property type="molecule type" value="Genomic_DNA"/>
</dbReference>
<protein>
    <submittedName>
        <fullName evidence="1">Uncharacterized protein</fullName>
    </submittedName>
</protein>
<organism evidence="1 2">
    <name type="scientific">Leptospira interrogans str. UI 12758</name>
    <dbReference type="NCBI Taxonomy" id="1049938"/>
    <lineage>
        <taxon>Bacteria</taxon>
        <taxon>Pseudomonadati</taxon>
        <taxon>Spirochaetota</taxon>
        <taxon>Spirochaetia</taxon>
        <taxon>Leptospirales</taxon>
        <taxon>Leptospiraceae</taxon>
        <taxon>Leptospira</taxon>
    </lineage>
</organism>
<sequence>MKIDSNEKSQLDTKLKTFFNRKSFYQILESIIFESLIKCSNHYIIVKLKRFLNYMLKIYYIKII</sequence>
<evidence type="ECO:0000313" key="1">
    <source>
        <dbReference type="EMBL" id="EKR56787.1"/>
    </source>
</evidence>
<reference evidence="1 2" key="1">
    <citation type="submission" date="2012-10" db="EMBL/GenBank/DDBJ databases">
        <authorList>
            <person name="Harkins D.M."/>
            <person name="Durkin A.S."/>
            <person name="Brinkac L.M."/>
            <person name="Haft D.H."/>
            <person name="Selengut J.D."/>
            <person name="Sanka R."/>
            <person name="DePew J."/>
            <person name="Purushe J."/>
            <person name="Chanthongthip A."/>
            <person name="Lattana O."/>
            <person name="Phetsouvanh R."/>
            <person name="Newton P.N."/>
            <person name="Vinetz J.M."/>
            <person name="Sutton G.G."/>
            <person name="Nierman W.C."/>
            <person name="Fouts D.E."/>
        </authorList>
    </citation>
    <scope>NUCLEOTIDE SEQUENCE [LARGE SCALE GENOMIC DNA]</scope>
    <source>
        <strain evidence="1 2">UI 12758</strain>
    </source>
</reference>
<dbReference type="AlphaFoldDB" id="A0A0E2D9M7"/>